<dbReference type="OrthoDB" id="7170865at2"/>
<evidence type="ECO:0000313" key="2">
    <source>
        <dbReference type="EMBL" id="BBF79464.1"/>
    </source>
</evidence>
<dbReference type="RefSeq" id="WP_126419468.1">
    <property type="nucleotide sequence ID" value="NZ_AP018827.1"/>
</dbReference>
<sequence>MGLFRKIIGAVLSLMLLVSQLYVLGGTLDQRQRAERLSRELARLEPEVGQSKDFVALMQTRDTPAVRAQINSDYIDANFELIMERVYLYLPQEAPRNIQPVGYMVRDLSGKRFVFVALEYEFSDRWIIATVTVEPGSAKQAVAGFNMNTYRASLFERTAFRLSGQSIEHYALLGLAVINLIFCAVTLFICIAAPRVRWRFVWIGLILLGVGLMSFNWLEGRMALNLFTANLPPSRFSLGLYQPLIILLSIPLGALLFWMNFRKLTQPDTNRV</sequence>
<dbReference type="AlphaFoldDB" id="A0A3G9G3E0"/>
<keyword evidence="1" id="KW-0812">Transmembrane</keyword>
<gene>
    <name evidence="2" type="ORF">EM6_0029</name>
</gene>
<accession>A0A3G9G3E0</accession>
<feature type="transmembrane region" description="Helical" evidence="1">
    <location>
        <begin position="238"/>
        <end position="261"/>
    </location>
</feature>
<name>A0A3G9G3E0_9CAUL</name>
<dbReference type="Proteomes" id="UP000278756">
    <property type="component" value="Chromosome 1"/>
</dbReference>
<proteinExistence type="predicted"/>
<reference evidence="3" key="1">
    <citation type="journal article" date="2017" name="Biotechnol. Biofuels">
        <title>Evaluation of environmental bacterial communities as a factor affecting the growth of duckweed Lemna minor.</title>
        <authorList>
            <person name="Ishizawa H."/>
            <person name="Kuroda M."/>
            <person name="Morikawa M."/>
            <person name="Ike M."/>
        </authorList>
    </citation>
    <scope>NUCLEOTIDE SEQUENCE [LARGE SCALE GENOMIC DNA]</scope>
    <source>
        <strain evidence="3">M6</strain>
    </source>
</reference>
<protein>
    <submittedName>
        <fullName evidence="2">Uncharacterized protein</fullName>
    </submittedName>
</protein>
<organism evidence="2 3">
    <name type="scientific">Asticcacaulis excentricus</name>
    <dbReference type="NCBI Taxonomy" id="78587"/>
    <lineage>
        <taxon>Bacteria</taxon>
        <taxon>Pseudomonadati</taxon>
        <taxon>Pseudomonadota</taxon>
        <taxon>Alphaproteobacteria</taxon>
        <taxon>Caulobacterales</taxon>
        <taxon>Caulobacteraceae</taxon>
        <taxon>Asticcacaulis</taxon>
    </lineage>
</organism>
<reference evidence="3" key="2">
    <citation type="journal article" date="2017" name="Plant Physiol. Biochem.">
        <title>Differential oxidative and antioxidative response of duckweed Lemna minor toward plant growth promoting/inhibiting bacteria.</title>
        <authorList>
            <person name="Ishizawa H."/>
            <person name="Kuroda M."/>
            <person name="Morikawa M."/>
            <person name="Ike M."/>
        </authorList>
    </citation>
    <scope>NUCLEOTIDE SEQUENCE [LARGE SCALE GENOMIC DNA]</scope>
    <source>
        <strain evidence="3">M6</strain>
    </source>
</reference>
<dbReference type="EMBL" id="AP018827">
    <property type="protein sequence ID" value="BBF79464.1"/>
    <property type="molecule type" value="Genomic_DNA"/>
</dbReference>
<keyword evidence="1" id="KW-1133">Transmembrane helix</keyword>
<evidence type="ECO:0000313" key="3">
    <source>
        <dbReference type="Proteomes" id="UP000278756"/>
    </source>
</evidence>
<feature type="transmembrane region" description="Helical" evidence="1">
    <location>
        <begin position="200"/>
        <end position="218"/>
    </location>
</feature>
<feature type="transmembrane region" description="Helical" evidence="1">
    <location>
        <begin position="170"/>
        <end position="193"/>
    </location>
</feature>
<keyword evidence="1" id="KW-0472">Membrane</keyword>
<evidence type="ECO:0000256" key="1">
    <source>
        <dbReference type="SAM" id="Phobius"/>
    </source>
</evidence>